<reference evidence="3 4" key="1">
    <citation type="submission" date="2019-07" db="EMBL/GenBank/DDBJ databases">
        <title>De Novo Assembly of kiwifruit Actinidia rufa.</title>
        <authorList>
            <person name="Sugita-Konishi S."/>
            <person name="Sato K."/>
            <person name="Mori E."/>
            <person name="Abe Y."/>
            <person name="Kisaki G."/>
            <person name="Hamano K."/>
            <person name="Suezawa K."/>
            <person name="Otani M."/>
            <person name="Fukuda T."/>
            <person name="Manabe T."/>
            <person name="Gomi K."/>
            <person name="Tabuchi M."/>
            <person name="Akimitsu K."/>
            <person name="Kataoka I."/>
        </authorList>
    </citation>
    <scope>NUCLEOTIDE SEQUENCE [LARGE SCALE GENOMIC DNA]</scope>
    <source>
        <strain evidence="4">cv. Fuchu</strain>
    </source>
</reference>
<dbReference type="Proteomes" id="UP000585474">
    <property type="component" value="Unassembled WGS sequence"/>
</dbReference>
<feature type="region of interest" description="Disordered" evidence="1">
    <location>
        <begin position="414"/>
        <end position="445"/>
    </location>
</feature>
<sequence length="654" mass="73198">MSHKINLGDEEFGKSLPSWIFDHLGGKSYISDEVTRSSLLLKKQTAHPEMDTSSLTKETNIMSQADLNKLREKYSFPSGVQLRIPGEGETILSVRKGEVAFYEAAFLASLGLPIHPTIRRILSHYKICPAQLSPNAWRSVVCSLVIWRYYKCHMSCNEYRYLYSLSPLPNSGWYYFKARPEKNLLRGSPSNMKGWKKRFFFASRDEWEFFPSMPASEGIPQVPSCNTLLALTEVEAKRMAEVLGKVEPGGYFDVLKVLGSWTFNKHFAIDRMEISTSVGDNAASGDKGEFQSNFQYGGSREDSVEYLGAIRGDVGRIARRAFPDIPDKTLLRWLGQKIQDSCTNLFPKRSNYCSDSRSESLSDSELPPELRFDAMSARIDPSAPIEKVGEKAATKDTGKATAHPPSKGVVIQEKHPREGEQVAKKGEVDSSKGKEVIPPPPLRGLNPTRGDQCRIAYWTGAIFPADKEKANQLSSEDLVSKSFHVLGQLSCSSLLSPLGVKSIKMTSTCRMPGRILLSLSWLEAEVAELTRNLVQAKELSIEEFKSSEDFKVAVTYSVATYFSEGFEFYKRQLLHQFPNLGIDVENMEMHASFAEEEEMTKEGEKEADNEGEAYPSMAFFNGDQGALSFSNEWAYCSRAISLMAIKMPCRRGVS</sequence>
<evidence type="ECO:0000256" key="1">
    <source>
        <dbReference type="SAM" id="MobiDB-lite"/>
    </source>
</evidence>
<protein>
    <recommendedName>
        <fullName evidence="2">Transposase (putative) gypsy type domain-containing protein</fullName>
    </recommendedName>
</protein>
<proteinExistence type="predicted"/>
<comment type="caution">
    <text evidence="3">The sequence shown here is derived from an EMBL/GenBank/DDBJ whole genome shotgun (WGS) entry which is preliminary data.</text>
</comment>
<dbReference type="EMBL" id="BJWL01000014">
    <property type="protein sequence ID" value="GFZ00558.1"/>
    <property type="molecule type" value="Genomic_DNA"/>
</dbReference>
<dbReference type="AlphaFoldDB" id="A0A7J0FRL9"/>
<dbReference type="OrthoDB" id="1750920at2759"/>
<accession>A0A7J0FRL9</accession>
<dbReference type="PANTHER" id="PTHR31099">
    <property type="entry name" value="OS06G0165300 PROTEIN"/>
    <property type="match status" value="1"/>
</dbReference>
<keyword evidence="4" id="KW-1185">Reference proteome</keyword>
<name>A0A7J0FRL9_9ERIC</name>
<organism evidence="3 4">
    <name type="scientific">Actinidia rufa</name>
    <dbReference type="NCBI Taxonomy" id="165716"/>
    <lineage>
        <taxon>Eukaryota</taxon>
        <taxon>Viridiplantae</taxon>
        <taxon>Streptophyta</taxon>
        <taxon>Embryophyta</taxon>
        <taxon>Tracheophyta</taxon>
        <taxon>Spermatophyta</taxon>
        <taxon>Magnoliopsida</taxon>
        <taxon>eudicotyledons</taxon>
        <taxon>Gunneridae</taxon>
        <taxon>Pentapetalae</taxon>
        <taxon>asterids</taxon>
        <taxon>Ericales</taxon>
        <taxon>Actinidiaceae</taxon>
        <taxon>Actinidia</taxon>
    </lineage>
</organism>
<evidence type="ECO:0000313" key="3">
    <source>
        <dbReference type="EMBL" id="GFZ00558.1"/>
    </source>
</evidence>
<evidence type="ECO:0000313" key="4">
    <source>
        <dbReference type="Proteomes" id="UP000585474"/>
    </source>
</evidence>
<dbReference type="PANTHER" id="PTHR31099:SF28">
    <property type="entry name" value="F5J5.12"/>
    <property type="match status" value="1"/>
</dbReference>
<evidence type="ECO:0000259" key="2">
    <source>
        <dbReference type="Pfam" id="PF04195"/>
    </source>
</evidence>
<dbReference type="InterPro" id="IPR007321">
    <property type="entry name" value="Transposase_28"/>
</dbReference>
<gene>
    <name evidence="3" type="ORF">Acr_14g0001930</name>
</gene>
<dbReference type="Pfam" id="PF04195">
    <property type="entry name" value="Transposase_28"/>
    <property type="match status" value="1"/>
</dbReference>
<feature type="domain" description="Transposase (putative) gypsy type" evidence="2">
    <location>
        <begin position="102"/>
        <end position="165"/>
    </location>
</feature>
<feature type="compositionally biased region" description="Basic and acidic residues" evidence="1">
    <location>
        <begin position="414"/>
        <end position="435"/>
    </location>
</feature>